<dbReference type="InterPro" id="IPR000192">
    <property type="entry name" value="Aminotrans_V_dom"/>
</dbReference>
<name>A0ABD3NKU9_9STRA</name>
<dbReference type="Pfam" id="PF00266">
    <property type="entry name" value="Aminotran_5"/>
    <property type="match status" value="2"/>
</dbReference>
<dbReference type="AlphaFoldDB" id="A0ABD3NKU9"/>
<evidence type="ECO:0000259" key="1">
    <source>
        <dbReference type="Pfam" id="PF00266"/>
    </source>
</evidence>
<comment type="caution">
    <text evidence="2">The sequence shown here is derived from an EMBL/GenBank/DDBJ whole genome shotgun (WGS) entry which is preliminary data.</text>
</comment>
<accession>A0ABD3NKU9</accession>
<proteinExistence type="predicted"/>
<dbReference type="InterPro" id="IPR015422">
    <property type="entry name" value="PyrdxlP-dep_Trfase_small"/>
</dbReference>
<dbReference type="Proteomes" id="UP001530400">
    <property type="component" value="Unassembled WGS sequence"/>
</dbReference>
<reference evidence="2 3" key="1">
    <citation type="submission" date="2024-10" db="EMBL/GenBank/DDBJ databases">
        <title>Updated reference genomes for cyclostephanoid diatoms.</title>
        <authorList>
            <person name="Roberts W.R."/>
            <person name="Alverson A.J."/>
        </authorList>
    </citation>
    <scope>NUCLEOTIDE SEQUENCE [LARGE SCALE GENOMIC DNA]</scope>
    <source>
        <strain evidence="2 3">AJA010-31</strain>
    </source>
</reference>
<dbReference type="InterPro" id="IPR015424">
    <property type="entry name" value="PyrdxlP-dep_Trfase"/>
</dbReference>
<feature type="domain" description="Aminotransferase class V" evidence="1">
    <location>
        <begin position="79"/>
        <end position="155"/>
    </location>
</feature>
<keyword evidence="3" id="KW-1185">Reference proteome</keyword>
<dbReference type="InterPro" id="IPR015421">
    <property type="entry name" value="PyrdxlP-dep_Trfase_major"/>
</dbReference>
<evidence type="ECO:0000313" key="2">
    <source>
        <dbReference type="EMBL" id="KAL3776477.1"/>
    </source>
</evidence>
<dbReference type="PANTHER" id="PTHR43586:SF24">
    <property type="entry name" value="BLR4730 PROTEIN"/>
    <property type="match status" value="1"/>
</dbReference>
<dbReference type="SUPFAM" id="SSF53383">
    <property type="entry name" value="PLP-dependent transferases"/>
    <property type="match status" value="1"/>
</dbReference>
<organism evidence="2 3">
    <name type="scientific">Cyclotella atomus</name>
    <dbReference type="NCBI Taxonomy" id="382360"/>
    <lineage>
        <taxon>Eukaryota</taxon>
        <taxon>Sar</taxon>
        <taxon>Stramenopiles</taxon>
        <taxon>Ochrophyta</taxon>
        <taxon>Bacillariophyta</taxon>
        <taxon>Coscinodiscophyceae</taxon>
        <taxon>Thalassiosirophycidae</taxon>
        <taxon>Stephanodiscales</taxon>
        <taxon>Stephanodiscaceae</taxon>
        <taxon>Cyclotella</taxon>
    </lineage>
</organism>
<dbReference type="PANTHER" id="PTHR43586">
    <property type="entry name" value="CYSTEINE DESULFURASE"/>
    <property type="match status" value="1"/>
</dbReference>
<sequence>MDESEYAANVVAAVKYSRDQNDGANKQKIRWKVFSIPSTTYKDSNGDVGSTGVIDLEALDDILAGKWNTGCKLLDPESKCMVCSTHIPTNSGIINPSSLPKCFYLVDACQSAGEIQLDVQKIQCHALTATGRRYLRGPRGTGFLYVQNVVANVPEPSHIDHFSTPVVKLPDPTLTEVRGAAAASLSPLSGSIDLTKKLWYNHKKGSARFEFWESNIASKLGLGAAVDYAMNEVGMVEVQTKTCTLGAVLRSRLREIEQVQVYHDHDSHRQCGIVVFSVDGIDPARPSSVDESAQMFEVSVVPASSTPVDSAKSSTTDLIRASLSYFNTEKEIDLFCAKLDEFIKRCR</sequence>
<feature type="domain" description="Aminotransferase class V" evidence="1">
    <location>
        <begin position="204"/>
        <end position="335"/>
    </location>
</feature>
<evidence type="ECO:0000313" key="3">
    <source>
        <dbReference type="Proteomes" id="UP001530400"/>
    </source>
</evidence>
<dbReference type="Gene3D" id="3.90.1150.10">
    <property type="entry name" value="Aspartate Aminotransferase, domain 1"/>
    <property type="match status" value="1"/>
</dbReference>
<protein>
    <recommendedName>
        <fullName evidence="1">Aminotransferase class V domain-containing protein</fullName>
    </recommendedName>
</protein>
<gene>
    <name evidence="2" type="ORF">ACHAWO_007557</name>
</gene>
<dbReference type="EMBL" id="JALLPJ020001097">
    <property type="protein sequence ID" value="KAL3776477.1"/>
    <property type="molecule type" value="Genomic_DNA"/>
</dbReference>
<dbReference type="Gene3D" id="3.40.640.10">
    <property type="entry name" value="Type I PLP-dependent aspartate aminotransferase-like (Major domain)"/>
    <property type="match status" value="1"/>
</dbReference>